<keyword evidence="2" id="KW-0812">Transmembrane</keyword>
<dbReference type="PANTHER" id="PTHR15323">
    <property type="entry name" value="D123 PROTEIN"/>
    <property type="match status" value="1"/>
</dbReference>
<keyword evidence="4" id="KW-1185">Reference proteome</keyword>
<dbReference type="Proteomes" id="UP000816034">
    <property type="component" value="Unassembled WGS sequence"/>
</dbReference>
<reference evidence="3 4" key="1">
    <citation type="journal article" date="2018" name="BMC Genomics">
        <title>The genome of Naegleria lovaniensis, the basis for a comparative approach to unravel pathogenicity factors of the human pathogenic amoeba N. fowleri.</title>
        <authorList>
            <person name="Liechti N."/>
            <person name="Schurch N."/>
            <person name="Bruggmann R."/>
            <person name="Wittwer M."/>
        </authorList>
    </citation>
    <scope>NUCLEOTIDE SEQUENCE [LARGE SCALE GENOMIC DNA]</scope>
    <source>
        <strain evidence="3 4">ATCC 30569</strain>
    </source>
</reference>
<name>A0AA88GFS9_NAELO</name>
<dbReference type="GeneID" id="68103252"/>
<comment type="caution">
    <text evidence="3">The sequence shown here is derived from an EMBL/GenBank/DDBJ whole genome shotgun (WGS) entry which is preliminary data.</text>
</comment>
<proteinExistence type="inferred from homology"/>
<feature type="transmembrane region" description="Helical" evidence="2">
    <location>
        <begin position="445"/>
        <end position="466"/>
    </location>
</feature>
<dbReference type="RefSeq" id="XP_044543688.1">
    <property type="nucleotide sequence ID" value="XM_044686381.1"/>
</dbReference>
<accession>A0AA88GFS9</accession>
<evidence type="ECO:0000256" key="1">
    <source>
        <dbReference type="ARBA" id="ARBA00011047"/>
    </source>
</evidence>
<evidence type="ECO:0000313" key="4">
    <source>
        <dbReference type="Proteomes" id="UP000816034"/>
    </source>
</evidence>
<keyword evidence="2" id="KW-1133">Transmembrane helix</keyword>
<evidence type="ECO:0008006" key="5">
    <source>
        <dbReference type="Google" id="ProtNLM"/>
    </source>
</evidence>
<dbReference type="EMBL" id="PYSW02000045">
    <property type="protein sequence ID" value="KAG2374514.1"/>
    <property type="molecule type" value="Genomic_DNA"/>
</dbReference>
<dbReference type="PANTHER" id="PTHR15323:SF6">
    <property type="entry name" value="CELL DIVISION CYCLE PROTEIN 123 HOMOLOG"/>
    <property type="match status" value="1"/>
</dbReference>
<gene>
    <name evidence="3" type="ORF">C9374_010798</name>
</gene>
<protein>
    <recommendedName>
        <fullName evidence="5">Cell division cycle protein 123</fullName>
    </recommendedName>
</protein>
<dbReference type="Pfam" id="PF07065">
    <property type="entry name" value="D123"/>
    <property type="match status" value="1"/>
</dbReference>
<dbReference type="GO" id="GO:0005737">
    <property type="term" value="C:cytoplasm"/>
    <property type="evidence" value="ECO:0007669"/>
    <property type="project" value="TreeGrafter"/>
</dbReference>
<dbReference type="InterPro" id="IPR009772">
    <property type="entry name" value="CDC123"/>
</dbReference>
<dbReference type="AlphaFoldDB" id="A0AA88GFS9"/>
<comment type="similarity">
    <text evidence="1">Belongs to the CDC123 family.</text>
</comment>
<organism evidence="3 4">
    <name type="scientific">Naegleria lovaniensis</name>
    <name type="common">Amoeba</name>
    <dbReference type="NCBI Taxonomy" id="51637"/>
    <lineage>
        <taxon>Eukaryota</taxon>
        <taxon>Discoba</taxon>
        <taxon>Heterolobosea</taxon>
        <taxon>Tetramitia</taxon>
        <taxon>Eutetramitia</taxon>
        <taxon>Vahlkampfiidae</taxon>
        <taxon>Naegleria</taxon>
    </lineage>
</organism>
<sequence>MSSSLGVNEIRSNQEIHFWKSFDIDRWYPLVMASSSLHHDPKEGKKKNPLLTFPTHFIPLSLEQIYLVYKFMQDQTRMKEYKRRISMQLGATSFHHVQDLFQDSEPVIRYIISEMEKYFSGPDESLSQDEFCQHSHDMSIVSKKSIRKAVFLRLSGNSPKDSAEHRKMKRNQEHLYQQLVKHVALIEEYMTLQNAYRTHTQDSIPSRFFKMQNELFKILRGEFSQLLKVSSNDIMYGVNLILMSKRIRRGFEWILTNYYHHKDSSLNYTYIALREWHDNVDLRNEFRCFVHNKKLVAISQYDQHVFHPHVCEHKEEYVGAVKEFFENALSRRLEAHFESYVFDVMVVLKGESTCHDDTYPSRDEYGFITSSSSKVYLIELNPYDYHSSACLFNWKTDASILYGSDEEVAIRVTTQEVQKFDHLWEYLDILQKVLDRRKQEQLQRLSMLGLCVASFLGGCLFCKYFLGRSSTHTQ</sequence>
<keyword evidence="2" id="KW-0472">Membrane</keyword>
<evidence type="ECO:0000256" key="2">
    <source>
        <dbReference type="SAM" id="Phobius"/>
    </source>
</evidence>
<evidence type="ECO:0000313" key="3">
    <source>
        <dbReference type="EMBL" id="KAG2374514.1"/>
    </source>
</evidence>